<dbReference type="RefSeq" id="WP_136395142.1">
    <property type="nucleotide sequence ID" value="NZ_SSND01000003.1"/>
</dbReference>
<evidence type="ECO:0000256" key="3">
    <source>
        <dbReference type="SAM" id="MobiDB-lite"/>
    </source>
</evidence>
<organism evidence="4 5">
    <name type="scientific">Aliigemmobacter aestuarii</name>
    <dbReference type="NCBI Taxonomy" id="1445661"/>
    <lineage>
        <taxon>Bacteria</taxon>
        <taxon>Pseudomonadati</taxon>
        <taxon>Pseudomonadota</taxon>
        <taxon>Alphaproteobacteria</taxon>
        <taxon>Rhodobacterales</taxon>
        <taxon>Paracoccaceae</taxon>
        <taxon>Aliigemmobacter</taxon>
    </lineage>
</organism>
<dbReference type="SUPFAM" id="SSF51445">
    <property type="entry name" value="(Trans)glycosidases"/>
    <property type="match status" value="1"/>
</dbReference>
<dbReference type="EMBL" id="SSND01000003">
    <property type="protein sequence ID" value="THD83114.1"/>
    <property type="molecule type" value="Genomic_DNA"/>
</dbReference>
<evidence type="ECO:0000256" key="1">
    <source>
        <dbReference type="ARBA" id="ARBA00004613"/>
    </source>
</evidence>
<keyword evidence="2" id="KW-0964">Secreted</keyword>
<dbReference type="PRINTS" id="PR00313">
    <property type="entry name" value="CABNDNGRPT"/>
</dbReference>
<evidence type="ECO:0000313" key="5">
    <source>
        <dbReference type="Proteomes" id="UP000309450"/>
    </source>
</evidence>
<dbReference type="Gene3D" id="2.150.10.10">
    <property type="entry name" value="Serralysin-like metalloprotease, C-terminal"/>
    <property type="match status" value="4"/>
</dbReference>
<gene>
    <name evidence="4" type="ORF">E7811_13365</name>
</gene>
<accession>A0A4S3MLL5</accession>
<reference evidence="4 5" key="1">
    <citation type="submission" date="2019-04" db="EMBL/GenBank/DDBJ databases">
        <title>Draft genome sequence of Gemmobacter aestuarii sp. nov.</title>
        <authorList>
            <person name="Hameed A."/>
            <person name="Lin S.-Y."/>
            <person name="Shahina M."/>
            <person name="Lai W.-A."/>
            <person name="Young C.-C."/>
        </authorList>
    </citation>
    <scope>NUCLEOTIDE SEQUENCE [LARGE SCALE GENOMIC DNA]</scope>
    <source>
        <strain evidence="4 5">CC-PW-75</strain>
    </source>
</reference>
<comment type="caution">
    <text evidence="4">The sequence shown here is derived from an EMBL/GenBank/DDBJ whole genome shotgun (WGS) entry which is preliminary data.</text>
</comment>
<keyword evidence="5" id="KW-1185">Reference proteome</keyword>
<dbReference type="Pfam" id="PF00353">
    <property type="entry name" value="HemolysinCabind"/>
    <property type="match status" value="7"/>
</dbReference>
<dbReference type="InterPro" id="IPR018511">
    <property type="entry name" value="Hemolysin-typ_Ca-bd_CS"/>
</dbReference>
<dbReference type="Proteomes" id="UP000309450">
    <property type="component" value="Unassembled WGS sequence"/>
</dbReference>
<comment type="subcellular location">
    <subcellularLocation>
        <location evidence="1">Secreted</location>
    </subcellularLocation>
</comment>
<dbReference type="AlphaFoldDB" id="A0A4S3MLL5"/>
<dbReference type="GO" id="GO:0005509">
    <property type="term" value="F:calcium ion binding"/>
    <property type="evidence" value="ECO:0007669"/>
    <property type="project" value="InterPro"/>
</dbReference>
<dbReference type="PANTHER" id="PTHR38340:SF1">
    <property type="entry name" value="S-LAYER PROTEIN"/>
    <property type="match status" value="1"/>
</dbReference>
<dbReference type="InterPro" id="IPR050557">
    <property type="entry name" value="RTX_toxin/Mannuronan_C5-epim"/>
</dbReference>
<dbReference type="PROSITE" id="PS00330">
    <property type="entry name" value="HEMOLYSIN_CALCIUM"/>
    <property type="match status" value="6"/>
</dbReference>
<feature type="region of interest" description="Disordered" evidence="3">
    <location>
        <begin position="663"/>
        <end position="772"/>
    </location>
</feature>
<dbReference type="OrthoDB" id="7749175at2"/>
<feature type="compositionally biased region" description="Basic and acidic residues" evidence="3">
    <location>
        <begin position="712"/>
        <end position="730"/>
    </location>
</feature>
<proteinExistence type="predicted"/>
<evidence type="ECO:0000256" key="2">
    <source>
        <dbReference type="ARBA" id="ARBA00022525"/>
    </source>
</evidence>
<protein>
    <submittedName>
        <fullName evidence="4">Calcium-binding protein</fullName>
    </submittedName>
</protein>
<sequence length="882" mass="93468">MSVTTQINAVHVLFLAEPQIALDQAAGTYDANLAANSRHYMWQGTQQLIPTGMDGDPEGFARGLRIALPQVNTLRLSFNDFAFDENGALHPLYERFIAAAVQQGFKLIFAYTDGGLQELGRSGMTEDQLYAALDGEAHDRMMRSWDKMMDWLDTHAGIKSQVWGYELANEPAAYQNAVVMAPRGMKEAAEARFVDLFARHMAEAARFVDARAEGKILIPGWGYSARFEELAEHAVGTRSALQYLRAAAGEDLVWAAHLYPGWHTGPDITDPAALIRAYEDAFSVLGSDDILLTETNLAGALINDFSHPTSEVTAFARTLEWFATRGIGVTWFSAAEAGASNLVVIDPGTNLRLLHQHSYAFALNAFSLGGEAAAHAGDETVWARTFTARLRNEAYEADWKAGQYFDIPRLVGTAFGQGGNDRLIGNAGANNFLYGGSGQDRLTGAGYEDFLFGQWGDDALAGGGNRDLLFGGTGNDLLRGGAGDDTLEGGAGMDRFDAAQGSDLITDLKTGQGDRVYLGRGYDSWTDIAARLRFDAVNGAAVDDVVIRHADGSRTVILDARATFGAASVEFTGRAGWVQGTSASERIAAGFEDFSGMRFEGQARRIEGLGGNDTIESGLRSDTLSGDSGDDRLVAGGGATHLLGGAGRDLLIGGAGNNRMDGGSGADRLNGSGGTDRLYGGAGNDRLYGQNGDDRLNGGTGRDLLSGGAGRDTLDGGGDHDRLLGGEGGDRLSGGNGNDLLQAGSGRDRLSGGAGNDRLLAGPGADTLMGDGGQDRLVSALDRTMMAGGAGRDTLVADLSRAGHVLTGGADRDTFVFKGFGTRSDTRSVIEDFNQMQDRLIIGGRTIDLDDLPRGMTGQNGRDGFVLTFGTGDKILFDDFWL</sequence>
<evidence type="ECO:0000313" key="4">
    <source>
        <dbReference type="EMBL" id="THD83114.1"/>
    </source>
</evidence>
<name>A0A4S3MLL5_9RHOB</name>
<dbReference type="PANTHER" id="PTHR38340">
    <property type="entry name" value="S-LAYER PROTEIN"/>
    <property type="match status" value="1"/>
</dbReference>
<dbReference type="InterPro" id="IPR001343">
    <property type="entry name" value="Hemolysn_Ca-bd"/>
</dbReference>
<dbReference type="Gene3D" id="3.20.20.80">
    <property type="entry name" value="Glycosidases"/>
    <property type="match status" value="1"/>
</dbReference>
<dbReference type="InterPro" id="IPR017853">
    <property type="entry name" value="GH"/>
</dbReference>
<dbReference type="SUPFAM" id="SSF51120">
    <property type="entry name" value="beta-Roll"/>
    <property type="match status" value="4"/>
</dbReference>
<dbReference type="GO" id="GO:0005576">
    <property type="term" value="C:extracellular region"/>
    <property type="evidence" value="ECO:0007669"/>
    <property type="project" value="UniProtKB-SubCell"/>
</dbReference>
<dbReference type="InterPro" id="IPR011049">
    <property type="entry name" value="Serralysin-like_metalloprot_C"/>
</dbReference>